<dbReference type="PROSITE" id="PS00211">
    <property type="entry name" value="ABC_TRANSPORTER_1"/>
    <property type="match status" value="2"/>
</dbReference>
<keyword evidence="4" id="KW-1003">Cell membrane</keyword>
<dbReference type="AlphaFoldDB" id="S1NI89"/>
<evidence type="ECO:0000256" key="7">
    <source>
        <dbReference type="ARBA" id="ARBA00022840"/>
    </source>
</evidence>
<gene>
    <name evidence="12" type="ORF">I568_01691</name>
</gene>
<evidence type="ECO:0000256" key="10">
    <source>
        <dbReference type="ARBA" id="ARBA00025157"/>
    </source>
</evidence>
<evidence type="ECO:0000259" key="11">
    <source>
        <dbReference type="PROSITE" id="PS50893"/>
    </source>
</evidence>
<keyword evidence="13" id="KW-1185">Reference proteome</keyword>
<dbReference type="Proteomes" id="UP000014113">
    <property type="component" value="Unassembled WGS sequence"/>
</dbReference>
<dbReference type="RefSeq" id="WP_016183213.1">
    <property type="nucleotide sequence ID" value="NZ_JXKI01000001.1"/>
</dbReference>
<dbReference type="InterPro" id="IPR003593">
    <property type="entry name" value="AAA+_ATPase"/>
</dbReference>
<proteinExistence type="inferred from homology"/>
<dbReference type="eggNOG" id="COG1129">
    <property type="taxonomic scope" value="Bacteria"/>
</dbReference>
<evidence type="ECO:0000256" key="8">
    <source>
        <dbReference type="ARBA" id="ARBA00022967"/>
    </source>
</evidence>
<evidence type="ECO:0000256" key="9">
    <source>
        <dbReference type="ARBA" id="ARBA00023136"/>
    </source>
</evidence>
<protein>
    <recommendedName>
        <fullName evidence="11">ABC transporter domain-containing protein</fullName>
    </recommendedName>
</protein>
<evidence type="ECO:0000313" key="12">
    <source>
        <dbReference type="EMBL" id="EOW80514.1"/>
    </source>
</evidence>
<dbReference type="GO" id="GO:0005524">
    <property type="term" value="F:ATP binding"/>
    <property type="evidence" value="ECO:0007669"/>
    <property type="project" value="UniProtKB-KW"/>
</dbReference>
<evidence type="ECO:0000313" key="13">
    <source>
        <dbReference type="Proteomes" id="UP000014113"/>
    </source>
</evidence>
<keyword evidence="9" id="KW-0472">Membrane</keyword>
<name>S1NI89_9ENTE</name>
<dbReference type="GO" id="GO:0016887">
    <property type="term" value="F:ATP hydrolysis activity"/>
    <property type="evidence" value="ECO:0007669"/>
    <property type="project" value="InterPro"/>
</dbReference>
<comment type="caution">
    <text evidence="12">The sequence shown here is derived from an EMBL/GenBank/DDBJ whole genome shotgun (WGS) entry which is preliminary data.</text>
</comment>
<feature type="domain" description="ABC transporter" evidence="11">
    <location>
        <begin position="266"/>
        <end position="470"/>
    </location>
</feature>
<keyword evidence="3" id="KW-0813">Transport</keyword>
<dbReference type="PANTHER" id="PTHR43553">
    <property type="entry name" value="HEAVY METAL TRANSPORTER"/>
    <property type="match status" value="1"/>
</dbReference>
<dbReference type="GO" id="GO:0042626">
    <property type="term" value="F:ATPase-coupled transmembrane transporter activity"/>
    <property type="evidence" value="ECO:0007669"/>
    <property type="project" value="TreeGrafter"/>
</dbReference>
<dbReference type="Gene3D" id="3.40.50.300">
    <property type="entry name" value="P-loop containing nucleotide triphosphate hydrolases"/>
    <property type="match status" value="2"/>
</dbReference>
<dbReference type="InterPro" id="IPR015856">
    <property type="entry name" value="ABC_transpr_CbiO/EcfA_su"/>
</dbReference>
<dbReference type="PANTHER" id="PTHR43553:SF23">
    <property type="entry name" value="ABC TRANSPORTER ATP-BINDING COMPONENT"/>
    <property type="match status" value="1"/>
</dbReference>
<dbReference type="InterPro" id="IPR003439">
    <property type="entry name" value="ABC_transporter-like_ATP-bd"/>
</dbReference>
<evidence type="ECO:0000256" key="5">
    <source>
        <dbReference type="ARBA" id="ARBA00022737"/>
    </source>
</evidence>
<comment type="similarity">
    <text evidence="2">Belongs to the ABC transporter superfamily.</text>
</comment>
<dbReference type="SUPFAM" id="SSF52540">
    <property type="entry name" value="P-loop containing nucleoside triphosphate hydrolases"/>
    <property type="match status" value="2"/>
</dbReference>
<dbReference type="OrthoDB" id="501320at2"/>
<keyword evidence="8" id="KW-1278">Translocase</keyword>
<dbReference type="STRING" id="1121865.OMW_01071"/>
<feature type="domain" description="ABC transporter" evidence="11">
    <location>
        <begin position="5"/>
        <end position="243"/>
    </location>
</feature>
<keyword evidence="5" id="KW-0677">Repeat</keyword>
<dbReference type="EMBL" id="ASWJ01000008">
    <property type="protein sequence ID" value="EOW80514.1"/>
    <property type="molecule type" value="Genomic_DNA"/>
</dbReference>
<dbReference type="GO" id="GO:0043190">
    <property type="term" value="C:ATP-binding cassette (ABC) transporter complex"/>
    <property type="evidence" value="ECO:0007669"/>
    <property type="project" value="TreeGrafter"/>
</dbReference>
<evidence type="ECO:0000256" key="4">
    <source>
        <dbReference type="ARBA" id="ARBA00022475"/>
    </source>
</evidence>
<dbReference type="Pfam" id="PF00005">
    <property type="entry name" value="ABC_tran"/>
    <property type="match status" value="2"/>
</dbReference>
<organism evidence="12 13">
    <name type="scientific">Enterococcus columbae DSM 7374 = ATCC 51263</name>
    <dbReference type="NCBI Taxonomy" id="1121865"/>
    <lineage>
        <taxon>Bacteria</taxon>
        <taxon>Bacillati</taxon>
        <taxon>Bacillota</taxon>
        <taxon>Bacilli</taxon>
        <taxon>Lactobacillales</taxon>
        <taxon>Enterococcaceae</taxon>
        <taxon>Enterococcus</taxon>
    </lineage>
</organism>
<accession>S1NI89</accession>
<reference evidence="12 13" key="1">
    <citation type="submission" date="2013-03" db="EMBL/GenBank/DDBJ databases">
        <title>The Genome Sequence of Enterococcus columbae ATCC_51263 (PacBio/Illumina hybrid assembly).</title>
        <authorList>
            <consortium name="The Broad Institute Genomics Platform"/>
            <consortium name="The Broad Institute Genome Sequencing Center for Infectious Disease"/>
            <person name="Earl A."/>
            <person name="Russ C."/>
            <person name="Gilmore M."/>
            <person name="Surin D."/>
            <person name="Walker B."/>
            <person name="Young S."/>
            <person name="Zeng Q."/>
            <person name="Gargeya S."/>
            <person name="Fitzgerald M."/>
            <person name="Haas B."/>
            <person name="Abouelleil A."/>
            <person name="Allen A.W."/>
            <person name="Alvarado L."/>
            <person name="Arachchi H.M."/>
            <person name="Berlin A.M."/>
            <person name="Chapman S.B."/>
            <person name="Gainer-Dewar J."/>
            <person name="Goldberg J."/>
            <person name="Griggs A."/>
            <person name="Gujja S."/>
            <person name="Hansen M."/>
            <person name="Howarth C."/>
            <person name="Imamovic A."/>
            <person name="Ireland A."/>
            <person name="Larimer J."/>
            <person name="McCowan C."/>
            <person name="Murphy C."/>
            <person name="Pearson M."/>
            <person name="Poon T.W."/>
            <person name="Priest M."/>
            <person name="Roberts A."/>
            <person name="Saif S."/>
            <person name="Shea T."/>
            <person name="Sisk P."/>
            <person name="Sykes S."/>
            <person name="Wortman J."/>
            <person name="Nusbaum C."/>
            <person name="Birren B."/>
        </authorList>
    </citation>
    <scope>NUCLEOTIDE SEQUENCE [LARGE SCALE GENOMIC DNA]</scope>
    <source>
        <strain evidence="12 13">ATCC 51263</strain>
    </source>
</reference>
<dbReference type="InterPro" id="IPR017871">
    <property type="entry name" value="ABC_transporter-like_CS"/>
</dbReference>
<evidence type="ECO:0000256" key="2">
    <source>
        <dbReference type="ARBA" id="ARBA00005417"/>
    </source>
</evidence>
<evidence type="ECO:0000256" key="3">
    <source>
        <dbReference type="ARBA" id="ARBA00022448"/>
    </source>
</evidence>
<dbReference type="SMART" id="SM00382">
    <property type="entry name" value="AAA"/>
    <property type="match status" value="2"/>
</dbReference>
<keyword evidence="6" id="KW-0547">Nucleotide-binding</keyword>
<evidence type="ECO:0000256" key="1">
    <source>
        <dbReference type="ARBA" id="ARBA00004202"/>
    </source>
</evidence>
<dbReference type="InterPro" id="IPR027417">
    <property type="entry name" value="P-loop_NTPase"/>
</dbReference>
<comment type="function">
    <text evidence="10">Probably part of an ABC transporter complex. Responsible for energy coupling to the transport system.</text>
</comment>
<dbReference type="PATRIC" id="fig|1121865.3.peg.1040"/>
<evidence type="ECO:0000256" key="6">
    <source>
        <dbReference type="ARBA" id="ARBA00022741"/>
    </source>
</evidence>
<sequence length="472" mass="52611">MDALIDLKHLHYQTVSEETLLTDIAFKLYPGECVLLCGKSGSGKTTLLNILTGLIPELFEGKLRGEGQLFDQPFPLTDFQSHAAKIGRVFQNPKSQFFTSEVLSELAFKMENFGFSREEMQEKIKASASFFQIDELLAHSLYQLSGGQKQKVALASSLLPECKILFLDEVTSNLDQQAIEQLKQTLQQLKQAGVAVVLIEHRLDYCLELLDRIYVLEKGKLKQELSASELKALSGTQLLSFGLRHLKEPTALGTMPAIAQAASVHLQIEKLQFAYHKQKQPQLSIESLALNNQQIIGLIGENGAGKSTFIQLLTGLLKPKSGHILLNNQAMKPKDLLAQSFLVRQEVSLQLFFETVEKELTFQAKRLDYFEDIVQALSLQALLSRHPQSLSGGEKQRVAIASAILSGKTCLFFDEPTSGLDAIQMQQVSQQLRYLQQKYPVLIVIISHDQPFLAQVCDEIIELSAGQIKIAE</sequence>
<keyword evidence="7" id="KW-0067">ATP-binding</keyword>
<dbReference type="CDD" id="cd03225">
    <property type="entry name" value="ABC_cobalt_CbiO_domain1"/>
    <property type="match status" value="1"/>
</dbReference>
<comment type="subcellular location">
    <subcellularLocation>
        <location evidence="1">Cell membrane</location>
        <topology evidence="1">Peripheral membrane protein</topology>
    </subcellularLocation>
</comment>
<dbReference type="PROSITE" id="PS50893">
    <property type="entry name" value="ABC_TRANSPORTER_2"/>
    <property type="match status" value="2"/>
</dbReference>
<dbReference type="InterPro" id="IPR050095">
    <property type="entry name" value="ECF_ABC_transporter_ATP-bd"/>
</dbReference>